<keyword evidence="6" id="KW-0449">Lipoprotein</keyword>
<dbReference type="PANTHER" id="PTHR10498:SF10">
    <property type="entry name" value="PALM2 AND AKAP2 FUSION-RELATED"/>
    <property type="match status" value="1"/>
</dbReference>
<keyword evidence="2" id="KW-1003">Cell membrane</keyword>
<keyword evidence="7" id="KW-0732">Signal</keyword>
<evidence type="ECO:0000256" key="7">
    <source>
        <dbReference type="SAM" id="SignalP"/>
    </source>
</evidence>
<organism evidence="8 9">
    <name type="scientific">Neogobius melanostomus</name>
    <name type="common">round goby</name>
    <dbReference type="NCBI Taxonomy" id="47308"/>
    <lineage>
        <taxon>Eukaryota</taxon>
        <taxon>Metazoa</taxon>
        <taxon>Chordata</taxon>
        <taxon>Craniata</taxon>
        <taxon>Vertebrata</taxon>
        <taxon>Euteleostomi</taxon>
        <taxon>Actinopterygii</taxon>
        <taxon>Neopterygii</taxon>
        <taxon>Teleostei</taxon>
        <taxon>Neoteleostei</taxon>
        <taxon>Acanthomorphata</taxon>
        <taxon>Gobiaria</taxon>
        <taxon>Gobiiformes</taxon>
        <taxon>Gobioidei</taxon>
        <taxon>Gobiidae</taxon>
        <taxon>Benthophilinae</taxon>
        <taxon>Neogobiini</taxon>
        <taxon>Neogobius</taxon>
    </lineage>
</organism>
<sequence>MFSLCLCTVGFLRVLQFPPSLKTCDSAWLLIWRWAPGVLLPSPTAPYGSSQQLRRNGSNAEEKFHCTHPGTGATYLKEFVLIDDEDDGDMSLREKTVTDISTMDGRAAELVCGRILSTSSGSLTESKEEIPISPEAPRVAQTQTLHSKRPCCHCTIL</sequence>
<evidence type="ECO:0000313" key="9">
    <source>
        <dbReference type="Proteomes" id="UP000694523"/>
    </source>
</evidence>
<evidence type="ECO:0000256" key="3">
    <source>
        <dbReference type="ARBA" id="ARBA00022553"/>
    </source>
</evidence>
<evidence type="ECO:0000256" key="5">
    <source>
        <dbReference type="ARBA" id="ARBA00023136"/>
    </source>
</evidence>
<reference evidence="8" key="1">
    <citation type="submission" date="2025-08" db="UniProtKB">
        <authorList>
            <consortium name="Ensembl"/>
        </authorList>
    </citation>
    <scope>IDENTIFICATION</scope>
</reference>
<keyword evidence="9" id="KW-1185">Reference proteome</keyword>
<keyword evidence="5" id="KW-0472">Membrane</keyword>
<comment type="subcellular location">
    <subcellularLocation>
        <location evidence="1">Cell membrane</location>
        <topology evidence="1">Lipid-anchor</topology>
        <orientation evidence="1">Cytoplasmic side</orientation>
    </subcellularLocation>
</comment>
<name>A0A8C6SQH5_9GOBI</name>
<reference evidence="8" key="2">
    <citation type="submission" date="2025-09" db="UniProtKB">
        <authorList>
            <consortium name="Ensembl"/>
        </authorList>
    </citation>
    <scope>IDENTIFICATION</scope>
</reference>
<protein>
    <submittedName>
        <fullName evidence="8">Uncharacterized protein</fullName>
    </submittedName>
</protein>
<feature type="signal peptide" evidence="7">
    <location>
        <begin position="1"/>
        <end position="16"/>
    </location>
</feature>
<evidence type="ECO:0000256" key="6">
    <source>
        <dbReference type="ARBA" id="ARBA00023288"/>
    </source>
</evidence>
<keyword evidence="3" id="KW-0597">Phosphoprotein</keyword>
<feature type="chain" id="PRO_5034012434" evidence="7">
    <location>
        <begin position="17"/>
        <end position="157"/>
    </location>
</feature>
<accession>A0A8C6SQH5</accession>
<dbReference type="PANTHER" id="PTHR10498">
    <property type="entry name" value="PARALEMMIN-RELATED"/>
    <property type="match status" value="1"/>
</dbReference>
<evidence type="ECO:0000256" key="4">
    <source>
        <dbReference type="ARBA" id="ARBA00023054"/>
    </source>
</evidence>
<dbReference type="Ensembl" id="ENSNMLT00000009961.1">
    <property type="protein sequence ID" value="ENSNMLP00000008781.1"/>
    <property type="gene ID" value="ENSNMLG00000006176.1"/>
</dbReference>
<evidence type="ECO:0000313" key="8">
    <source>
        <dbReference type="Ensembl" id="ENSNMLP00000008781.1"/>
    </source>
</evidence>
<proteinExistence type="predicted"/>
<dbReference type="AlphaFoldDB" id="A0A8C6SQH5"/>
<dbReference type="Proteomes" id="UP000694523">
    <property type="component" value="Unplaced"/>
</dbReference>
<dbReference type="GO" id="GO:0005886">
    <property type="term" value="C:plasma membrane"/>
    <property type="evidence" value="ECO:0007669"/>
    <property type="project" value="UniProtKB-SubCell"/>
</dbReference>
<keyword evidence="4" id="KW-0175">Coiled coil</keyword>
<evidence type="ECO:0000256" key="2">
    <source>
        <dbReference type="ARBA" id="ARBA00022475"/>
    </source>
</evidence>
<evidence type="ECO:0000256" key="1">
    <source>
        <dbReference type="ARBA" id="ARBA00004342"/>
    </source>
</evidence>